<dbReference type="Gramene" id="MELO3C034504.2.1">
    <property type="protein sequence ID" value="MELO3C034504.2.1"/>
    <property type="gene ID" value="MELO3C034504.2"/>
</dbReference>
<evidence type="ECO:0000256" key="3">
    <source>
        <dbReference type="SAM" id="SignalP"/>
    </source>
</evidence>
<feature type="compositionally biased region" description="Basic residues" evidence="2">
    <location>
        <begin position="529"/>
        <end position="541"/>
    </location>
</feature>
<dbReference type="EnsemblPlants" id="MELO3C034504.2.1">
    <property type="protein sequence ID" value="MELO3C034504.2.1"/>
    <property type="gene ID" value="MELO3C034504.2"/>
</dbReference>
<feature type="signal peptide" evidence="3">
    <location>
        <begin position="1"/>
        <end position="16"/>
    </location>
</feature>
<organism evidence="4">
    <name type="scientific">Cucumis melo</name>
    <name type="common">Muskmelon</name>
    <dbReference type="NCBI Taxonomy" id="3656"/>
    <lineage>
        <taxon>Eukaryota</taxon>
        <taxon>Viridiplantae</taxon>
        <taxon>Streptophyta</taxon>
        <taxon>Embryophyta</taxon>
        <taxon>Tracheophyta</taxon>
        <taxon>Spermatophyta</taxon>
        <taxon>Magnoliopsida</taxon>
        <taxon>eudicotyledons</taxon>
        <taxon>Gunneridae</taxon>
        <taxon>Pentapetalae</taxon>
        <taxon>rosids</taxon>
        <taxon>fabids</taxon>
        <taxon>Cucurbitales</taxon>
        <taxon>Cucurbitaceae</taxon>
        <taxon>Benincaseae</taxon>
        <taxon>Cucumis</taxon>
    </lineage>
</organism>
<keyword evidence="1" id="KW-0175">Coiled coil</keyword>
<sequence>MYWYLLSLEFIFWIRGVFHSFATPNLSKTDNWKAMNGDFSILYENRSRKKFRARAAWRLSGSARWLGSARFSGGRLGLARSAPILHLAPVQAIFELVLHILGQGQILQPVEAYLWDLKMAGLHLRDELNHFEERVKEEEEEEFRGLEVEEDRKKFMQSQPLYNLGATSTGFSSKPGGFLVFSDALSIQEVHKSNQKLYLRTSNSVLSLFGAILDELVENLVFISSEIHEHGRTKPIYDSNARFWLLTGQEEIGRVYKPVEIELPLPDTLPTSAESSGSNSSTWLELLFYKPSDARAASYVCWEGFRGFLCVVFHVEYSISKIVNIGNVGGFPTFPFILSKFPLLPSKGERILCLTKQEEFCDFCEILPSENRKVKKRSSRFTDRGSKPSFYFQSTSLEIFNKYVFPDEFTNEIYKQTIPSDISIATLRRILPVHKGSFVEVYRLISQRKNLIELFSIAKGIKLILNVKFENPKEGIKESVHAFSIILKLGRASDLVQSLVRLPEDKLGELLVIVFGRLQEKKRSEKSKTSKRNWKTKKPKKERAEKE</sequence>
<feature type="region of interest" description="Disordered" evidence="2">
    <location>
        <begin position="521"/>
        <end position="547"/>
    </location>
</feature>
<reference evidence="4" key="1">
    <citation type="submission" date="2023-03" db="UniProtKB">
        <authorList>
            <consortium name="EnsemblPlants"/>
        </authorList>
    </citation>
    <scope>IDENTIFICATION</scope>
</reference>
<evidence type="ECO:0000256" key="1">
    <source>
        <dbReference type="SAM" id="Coils"/>
    </source>
</evidence>
<evidence type="ECO:0000313" key="4">
    <source>
        <dbReference type="EnsemblPlants" id="MELO3C034504.2.1"/>
    </source>
</evidence>
<feature type="coiled-coil region" evidence="1">
    <location>
        <begin position="121"/>
        <end position="149"/>
    </location>
</feature>
<name>A0A9I9EJ90_CUCME</name>
<feature type="chain" id="PRO_5039932996" evidence="3">
    <location>
        <begin position="17"/>
        <end position="547"/>
    </location>
</feature>
<dbReference type="AlphaFoldDB" id="A0A9I9EJ90"/>
<accession>A0A9I9EJ90</accession>
<evidence type="ECO:0000256" key="2">
    <source>
        <dbReference type="SAM" id="MobiDB-lite"/>
    </source>
</evidence>
<protein>
    <submittedName>
        <fullName evidence="4">Uncharacterized protein</fullName>
    </submittedName>
</protein>
<keyword evidence="3" id="KW-0732">Signal</keyword>
<proteinExistence type="predicted"/>